<feature type="signal peptide" evidence="6">
    <location>
        <begin position="1"/>
        <end position="27"/>
    </location>
</feature>
<accession>A0ABR4BVR9</accession>
<dbReference type="InterPro" id="IPR012951">
    <property type="entry name" value="BBE"/>
</dbReference>
<dbReference type="Pfam" id="PF08031">
    <property type="entry name" value="BBE"/>
    <property type="match status" value="1"/>
</dbReference>
<comment type="cofactor">
    <cofactor evidence="1">
        <name>FAD</name>
        <dbReference type="ChEBI" id="CHEBI:57692"/>
    </cofactor>
</comment>
<dbReference type="InterPro" id="IPR006094">
    <property type="entry name" value="Oxid_FAD_bind_N"/>
</dbReference>
<dbReference type="PANTHER" id="PTHR42973">
    <property type="entry name" value="BINDING OXIDOREDUCTASE, PUTATIVE (AFU_ORTHOLOGUE AFUA_1G17690)-RELATED"/>
    <property type="match status" value="1"/>
</dbReference>
<evidence type="ECO:0000313" key="8">
    <source>
        <dbReference type="EMBL" id="KAL2060818.1"/>
    </source>
</evidence>
<dbReference type="Pfam" id="PF01565">
    <property type="entry name" value="FAD_binding_4"/>
    <property type="match status" value="1"/>
</dbReference>
<evidence type="ECO:0000256" key="3">
    <source>
        <dbReference type="ARBA" id="ARBA00022630"/>
    </source>
</evidence>
<reference evidence="8 9" key="1">
    <citation type="journal article" date="2024" name="Commun. Biol.">
        <title>Comparative genomic analysis of thermophilic fungi reveals convergent evolutionary adaptations and gene losses.</title>
        <authorList>
            <person name="Steindorff A.S."/>
            <person name="Aguilar-Pontes M.V."/>
            <person name="Robinson A.J."/>
            <person name="Andreopoulos B."/>
            <person name="LaButti K."/>
            <person name="Kuo A."/>
            <person name="Mondo S."/>
            <person name="Riley R."/>
            <person name="Otillar R."/>
            <person name="Haridas S."/>
            <person name="Lipzen A."/>
            <person name="Grimwood J."/>
            <person name="Schmutz J."/>
            <person name="Clum A."/>
            <person name="Reid I.D."/>
            <person name="Moisan M.C."/>
            <person name="Butler G."/>
            <person name="Nguyen T.T.M."/>
            <person name="Dewar K."/>
            <person name="Conant G."/>
            <person name="Drula E."/>
            <person name="Henrissat B."/>
            <person name="Hansel C."/>
            <person name="Singer S."/>
            <person name="Hutchinson M.I."/>
            <person name="de Vries R.P."/>
            <person name="Natvig D.O."/>
            <person name="Powell A.J."/>
            <person name="Tsang A."/>
            <person name="Grigoriev I.V."/>
        </authorList>
    </citation>
    <scope>NUCLEOTIDE SEQUENCE [LARGE SCALE GENOMIC DNA]</scope>
    <source>
        <strain evidence="8 9">CBS 494.80</strain>
    </source>
</reference>
<feature type="domain" description="FAD-binding PCMH-type" evidence="7">
    <location>
        <begin position="68"/>
        <end position="241"/>
    </location>
</feature>
<sequence>MTMRSSNSHFGMKHIAISSLLATLSQAAPQASVQPANLESCIESAGISSSFSTNTTWAADTSPWQLRIRPTPSGVISPTTPEQIASGLACAAAAGLKVACRNGGHSYGSYGVGGNDGALVIRMDSFQSTSYDVTTGLFTYGGGSIVGDVATWLWDNHGAHFPHVRANRVGAAGSSIGGGFGSTSRFLGTPMDYLSSAQVMLYNGTIVTASKTENADLFWAVQGAGSSYGILLSLTTKTWKPIHQQVTNYTITVGNVDIGTGVKALLAIQDYALSGACPDELSLRWSLTAPPFTGSGFYYGDPAAFQAAIDPLLRALPVGTNLTTSVSDFWTMENIATPQLNSKVEVFPPRNFYLQALVLRTDAPFTYESAFALYNATTFSFNRTDLTKFGFIDLWGGVSRDIKDEDTSFAHANSLFLIRWEGRLATGLTEFPADGISYLRGQMKPFESQLLKEGIPLRGFVNYRDTELTVAEWSRRLFAGNWERVLRIKRSIDPTGMFTTNAQSIPLL</sequence>
<evidence type="ECO:0000256" key="4">
    <source>
        <dbReference type="ARBA" id="ARBA00022827"/>
    </source>
</evidence>
<keyword evidence="5" id="KW-0560">Oxidoreductase</keyword>
<dbReference type="EMBL" id="JAZHXI010000020">
    <property type="protein sequence ID" value="KAL2060818.1"/>
    <property type="molecule type" value="Genomic_DNA"/>
</dbReference>
<dbReference type="PROSITE" id="PS51387">
    <property type="entry name" value="FAD_PCMH"/>
    <property type="match status" value="1"/>
</dbReference>
<comment type="caution">
    <text evidence="8">The sequence shown here is derived from an EMBL/GenBank/DDBJ whole genome shotgun (WGS) entry which is preliminary data.</text>
</comment>
<name>A0ABR4BVR9_9HELO</name>
<evidence type="ECO:0000256" key="1">
    <source>
        <dbReference type="ARBA" id="ARBA00001974"/>
    </source>
</evidence>
<feature type="chain" id="PRO_5046577736" description="FAD-binding PCMH-type domain-containing protein" evidence="6">
    <location>
        <begin position="28"/>
        <end position="508"/>
    </location>
</feature>
<evidence type="ECO:0000256" key="2">
    <source>
        <dbReference type="ARBA" id="ARBA00005466"/>
    </source>
</evidence>
<dbReference type="Proteomes" id="UP001595075">
    <property type="component" value="Unassembled WGS sequence"/>
</dbReference>
<dbReference type="InterPro" id="IPR050416">
    <property type="entry name" value="FAD-linked_Oxidoreductase"/>
</dbReference>
<dbReference type="InterPro" id="IPR016166">
    <property type="entry name" value="FAD-bd_PCMH"/>
</dbReference>
<keyword evidence="6" id="KW-0732">Signal</keyword>
<dbReference type="PANTHER" id="PTHR42973:SF39">
    <property type="entry name" value="FAD-BINDING PCMH-TYPE DOMAIN-CONTAINING PROTEIN"/>
    <property type="match status" value="1"/>
</dbReference>
<dbReference type="SUPFAM" id="SSF56176">
    <property type="entry name" value="FAD-binding/transporter-associated domain-like"/>
    <property type="match status" value="1"/>
</dbReference>
<dbReference type="InterPro" id="IPR036318">
    <property type="entry name" value="FAD-bd_PCMH-like_sf"/>
</dbReference>
<protein>
    <recommendedName>
        <fullName evidence="7">FAD-binding PCMH-type domain-containing protein</fullName>
    </recommendedName>
</protein>
<keyword evidence="3" id="KW-0285">Flavoprotein</keyword>
<proteinExistence type="inferred from homology"/>
<organism evidence="8 9">
    <name type="scientific">Oculimacula yallundae</name>
    <dbReference type="NCBI Taxonomy" id="86028"/>
    <lineage>
        <taxon>Eukaryota</taxon>
        <taxon>Fungi</taxon>
        <taxon>Dikarya</taxon>
        <taxon>Ascomycota</taxon>
        <taxon>Pezizomycotina</taxon>
        <taxon>Leotiomycetes</taxon>
        <taxon>Helotiales</taxon>
        <taxon>Ploettnerulaceae</taxon>
        <taxon>Oculimacula</taxon>
    </lineage>
</organism>
<evidence type="ECO:0000256" key="5">
    <source>
        <dbReference type="ARBA" id="ARBA00023002"/>
    </source>
</evidence>
<dbReference type="Gene3D" id="3.40.462.20">
    <property type="match status" value="1"/>
</dbReference>
<comment type="similarity">
    <text evidence="2">Belongs to the oxygen-dependent FAD-linked oxidoreductase family.</text>
</comment>
<evidence type="ECO:0000313" key="9">
    <source>
        <dbReference type="Proteomes" id="UP001595075"/>
    </source>
</evidence>
<evidence type="ECO:0000259" key="7">
    <source>
        <dbReference type="PROSITE" id="PS51387"/>
    </source>
</evidence>
<gene>
    <name evidence="8" type="ORF">VTL71DRAFT_8870</name>
</gene>
<dbReference type="Gene3D" id="3.30.465.10">
    <property type="match status" value="1"/>
</dbReference>
<evidence type="ECO:0000256" key="6">
    <source>
        <dbReference type="SAM" id="SignalP"/>
    </source>
</evidence>
<keyword evidence="4" id="KW-0274">FAD</keyword>
<keyword evidence="9" id="KW-1185">Reference proteome</keyword>
<dbReference type="InterPro" id="IPR016169">
    <property type="entry name" value="FAD-bd_PCMH_sub2"/>
</dbReference>